<evidence type="ECO:0000259" key="10">
    <source>
        <dbReference type="PROSITE" id="PS50929"/>
    </source>
</evidence>
<dbReference type="InterPro" id="IPR003593">
    <property type="entry name" value="AAA+_ATPase"/>
</dbReference>
<dbReference type="EMBL" id="JAGQFT010000048">
    <property type="protein sequence ID" value="MBR0562387.1"/>
    <property type="molecule type" value="Genomic_DNA"/>
</dbReference>
<dbReference type="Gene3D" id="1.20.1560.10">
    <property type="entry name" value="ABC transporter type 1, transmembrane domain"/>
    <property type="match status" value="1"/>
</dbReference>
<keyword evidence="3" id="KW-0547">Nucleotide-binding</keyword>
<dbReference type="PANTHER" id="PTHR43394:SF1">
    <property type="entry name" value="ATP-BINDING CASSETTE SUB-FAMILY B MEMBER 10, MITOCHONDRIAL"/>
    <property type="match status" value="1"/>
</dbReference>
<feature type="transmembrane region" description="Helical" evidence="8">
    <location>
        <begin position="269"/>
        <end position="291"/>
    </location>
</feature>
<reference evidence="12 13" key="1">
    <citation type="journal article" date="2021" name="Microbiol. Resour. Announc.">
        <title>Draft Genome Sequence of Coralloluteibacterium stylophorae LMG 29479T.</title>
        <authorList>
            <person name="Karlyshev A.V."/>
            <person name="Kudryashova E.B."/>
            <person name="Ariskina E.V."/>
            <person name="Conroy A.P."/>
            <person name="Abidueva E.Y."/>
        </authorList>
    </citation>
    <scope>NUCLEOTIDE SEQUENCE [LARGE SCALE GENOMIC DNA]</scope>
    <source>
        <strain evidence="12 13">LMG 29479</strain>
    </source>
</reference>
<feature type="transmembrane region" description="Helical" evidence="8">
    <location>
        <begin position="163"/>
        <end position="181"/>
    </location>
</feature>
<dbReference type="GO" id="GO:0090374">
    <property type="term" value="P:oligopeptide export from mitochondrion"/>
    <property type="evidence" value="ECO:0007669"/>
    <property type="project" value="TreeGrafter"/>
</dbReference>
<reference evidence="11" key="2">
    <citation type="submission" date="2021-04" db="EMBL/GenBank/DDBJ databases">
        <authorList>
            <person name="Karlyshev A.V."/>
        </authorList>
    </citation>
    <scope>NUCLEOTIDE SEQUENCE</scope>
    <source>
        <strain evidence="11">LMG 29479</strain>
    </source>
</reference>
<feature type="domain" description="ABC transporter" evidence="9">
    <location>
        <begin position="365"/>
        <end position="601"/>
    </location>
</feature>
<dbReference type="SUPFAM" id="SSF52540">
    <property type="entry name" value="P-loop containing nucleoside triphosphate hydrolases"/>
    <property type="match status" value="1"/>
</dbReference>
<dbReference type="InterPro" id="IPR039421">
    <property type="entry name" value="Type_1_exporter"/>
</dbReference>
<comment type="caution">
    <text evidence="11">The sequence shown here is derived from an EMBL/GenBank/DDBJ whole genome shotgun (WGS) entry which is preliminary data.</text>
</comment>
<dbReference type="InterPro" id="IPR003439">
    <property type="entry name" value="ABC_transporter-like_ATP-bd"/>
</dbReference>
<comment type="subcellular location">
    <subcellularLocation>
        <location evidence="1">Cell membrane</location>
        <topology evidence="1">Multi-pass membrane protein</topology>
    </subcellularLocation>
</comment>
<dbReference type="GO" id="GO:0016887">
    <property type="term" value="F:ATP hydrolysis activity"/>
    <property type="evidence" value="ECO:0007669"/>
    <property type="project" value="InterPro"/>
</dbReference>
<evidence type="ECO:0000313" key="12">
    <source>
        <dbReference type="EMBL" id="MBS7455589.1"/>
    </source>
</evidence>
<dbReference type="PROSITE" id="PS50893">
    <property type="entry name" value="ABC_TRANSPORTER_2"/>
    <property type="match status" value="1"/>
</dbReference>
<feature type="domain" description="ABC transmembrane type-1" evidence="10">
    <location>
        <begin position="51"/>
        <end position="330"/>
    </location>
</feature>
<feature type="transmembrane region" description="Helical" evidence="8">
    <location>
        <begin position="88"/>
        <end position="108"/>
    </location>
</feature>
<organism evidence="11">
    <name type="scientific">Coralloluteibacterium stylophorae</name>
    <dbReference type="NCBI Taxonomy" id="1776034"/>
    <lineage>
        <taxon>Bacteria</taxon>
        <taxon>Pseudomonadati</taxon>
        <taxon>Pseudomonadota</taxon>
        <taxon>Gammaproteobacteria</taxon>
        <taxon>Lysobacterales</taxon>
        <taxon>Lysobacteraceae</taxon>
        <taxon>Coralloluteibacterium</taxon>
    </lineage>
</organism>
<dbReference type="InterPro" id="IPR011527">
    <property type="entry name" value="ABC1_TM_dom"/>
</dbReference>
<dbReference type="InterPro" id="IPR027417">
    <property type="entry name" value="P-loop_NTPase"/>
</dbReference>
<feature type="region of interest" description="Disordered" evidence="7">
    <location>
        <begin position="1"/>
        <end position="27"/>
    </location>
</feature>
<protein>
    <submittedName>
        <fullName evidence="11">ATP-binding cassette domain-containing protein</fullName>
    </submittedName>
</protein>
<evidence type="ECO:0000256" key="5">
    <source>
        <dbReference type="ARBA" id="ARBA00022989"/>
    </source>
</evidence>
<dbReference type="RefSeq" id="WP_211926330.1">
    <property type="nucleotide sequence ID" value="NZ_JAGQFT020000001.1"/>
</dbReference>
<keyword evidence="4 11" id="KW-0067">ATP-binding</keyword>
<evidence type="ECO:0000256" key="7">
    <source>
        <dbReference type="SAM" id="MobiDB-lite"/>
    </source>
</evidence>
<sequence length="605" mass="64499">MTDTASEARAEAPRRGRRRRPDTDAPKGRVSAYRRLLPYARRHRALIAGWLAFLALSSAATLGLPVAARFMIDRGFGQTDPALLNAGFVALFAVACLLAFAGAARYFCVTLLGERVAADVRTDLYDHLLHLDQAFYEGTRSGELVSRLSADTERVQSMVGSTLSLALRSGVTLIGSGVMLLVTSPALAGLTALVIPAVILPIVIMGRRVERLSRESQDRVADATAVASESLGAIHTVQAYSREERESARYLGAVRDSLRTALRRIRMTAVLTAIVILLSFGAITLVLWAGAHKVLDGSMDAGVLGQFVLYAVIAAGSVGGLSEVWGEILRTAGALGRIGELMDAQPAIRSPAAPEPLPRPVRGALAFEDVRFFYPTRPDTPALADFDLAVRPGETVALVGPSGAGKSTVFQLLLRFHDPAGGRVTLDGIDLRALALPELRGAFALVPQDPILFGASAAENLRFGRTDASDADMHAAARAAAAEEFIQAMPEGYATSLGERGVRLSGGQQQRLAIARAILRDAPVLLLDEATSALDAQSERLVQQALDGLMQGRTTLVIAHRLATVKRADRIVVMDRGRIVAQGRHEELVAAGGLYADLARLQFST</sequence>
<dbReference type="CDD" id="cd18575">
    <property type="entry name" value="ABC_6TM_bac_exporter_ABCB8_10_like"/>
    <property type="match status" value="1"/>
</dbReference>
<evidence type="ECO:0000259" key="9">
    <source>
        <dbReference type="PROSITE" id="PS50893"/>
    </source>
</evidence>
<dbReference type="EMBL" id="JAGQFT020000001">
    <property type="protein sequence ID" value="MBS7455589.1"/>
    <property type="molecule type" value="Genomic_DNA"/>
</dbReference>
<dbReference type="FunFam" id="3.40.50.300:FF:000218">
    <property type="entry name" value="Multidrug ABC transporter ATP-binding protein"/>
    <property type="match status" value="1"/>
</dbReference>
<dbReference type="InterPro" id="IPR036640">
    <property type="entry name" value="ABC1_TM_sf"/>
</dbReference>
<gene>
    <name evidence="12" type="ORF">KB893_000365</name>
    <name evidence="11" type="ORF">KB893_07655</name>
</gene>
<keyword evidence="2 8" id="KW-0812">Transmembrane</keyword>
<accession>A0A8J8AXH1</accession>
<dbReference type="InterPro" id="IPR011918">
    <property type="entry name" value="ABC_MsbA_ATP-bd"/>
</dbReference>
<dbReference type="PROSITE" id="PS50929">
    <property type="entry name" value="ABC_TM1F"/>
    <property type="match status" value="1"/>
</dbReference>
<evidence type="ECO:0000256" key="3">
    <source>
        <dbReference type="ARBA" id="ARBA00022741"/>
    </source>
</evidence>
<evidence type="ECO:0000256" key="8">
    <source>
        <dbReference type="SAM" id="Phobius"/>
    </source>
</evidence>
<dbReference type="PANTHER" id="PTHR43394">
    <property type="entry name" value="ATP-DEPENDENT PERMEASE MDL1, MITOCHONDRIAL"/>
    <property type="match status" value="1"/>
</dbReference>
<dbReference type="AlphaFoldDB" id="A0A8J8AXH1"/>
<dbReference type="SMART" id="SM00382">
    <property type="entry name" value="AAA"/>
    <property type="match status" value="1"/>
</dbReference>
<dbReference type="GO" id="GO:0005886">
    <property type="term" value="C:plasma membrane"/>
    <property type="evidence" value="ECO:0007669"/>
    <property type="project" value="UniProtKB-SubCell"/>
</dbReference>
<dbReference type="PROSITE" id="PS00211">
    <property type="entry name" value="ABC_TRANSPORTER_1"/>
    <property type="match status" value="1"/>
</dbReference>
<dbReference type="NCBIfam" id="TIGR02204">
    <property type="entry name" value="MsbA_rel"/>
    <property type="match status" value="1"/>
</dbReference>
<dbReference type="InterPro" id="IPR017871">
    <property type="entry name" value="ABC_transporter-like_CS"/>
</dbReference>
<name>A0A8J8AXH1_9GAMM</name>
<evidence type="ECO:0000313" key="13">
    <source>
        <dbReference type="Proteomes" id="UP000675747"/>
    </source>
</evidence>
<dbReference type="GO" id="GO:0005524">
    <property type="term" value="F:ATP binding"/>
    <property type="evidence" value="ECO:0007669"/>
    <property type="project" value="UniProtKB-KW"/>
</dbReference>
<keyword evidence="13" id="KW-1185">Reference proteome</keyword>
<dbReference type="Pfam" id="PF00005">
    <property type="entry name" value="ABC_tran"/>
    <property type="match status" value="1"/>
</dbReference>
<evidence type="ECO:0000256" key="6">
    <source>
        <dbReference type="ARBA" id="ARBA00023136"/>
    </source>
</evidence>
<feature type="transmembrane region" description="Helical" evidence="8">
    <location>
        <begin position="303"/>
        <end position="321"/>
    </location>
</feature>
<keyword evidence="6 8" id="KW-0472">Membrane</keyword>
<dbReference type="GO" id="GO:0015421">
    <property type="term" value="F:ABC-type oligopeptide transporter activity"/>
    <property type="evidence" value="ECO:0007669"/>
    <property type="project" value="TreeGrafter"/>
</dbReference>
<evidence type="ECO:0000313" key="11">
    <source>
        <dbReference type="EMBL" id="MBR0562387.1"/>
    </source>
</evidence>
<dbReference type="Gene3D" id="3.40.50.300">
    <property type="entry name" value="P-loop containing nucleotide triphosphate hydrolases"/>
    <property type="match status" value="1"/>
</dbReference>
<keyword evidence="5 8" id="KW-1133">Transmembrane helix</keyword>
<evidence type="ECO:0000256" key="4">
    <source>
        <dbReference type="ARBA" id="ARBA00022840"/>
    </source>
</evidence>
<proteinExistence type="predicted"/>
<dbReference type="Proteomes" id="UP000675747">
    <property type="component" value="Unassembled WGS sequence"/>
</dbReference>
<feature type="compositionally biased region" description="Basic and acidic residues" evidence="7">
    <location>
        <begin position="1"/>
        <end position="14"/>
    </location>
</feature>
<feature type="transmembrane region" description="Helical" evidence="8">
    <location>
        <begin position="45"/>
        <end position="68"/>
    </location>
</feature>
<dbReference type="Pfam" id="PF00664">
    <property type="entry name" value="ABC_membrane"/>
    <property type="match status" value="1"/>
</dbReference>
<dbReference type="SUPFAM" id="SSF90123">
    <property type="entry name" value="ABC transporter transmembrane region"/>
    <property type="match status" value="1"/>
</dbReference>
<feature type="transmembrane region" description="Helical" evidence="8">
    <location>
        <begin position="187"/>
        <end position="206"/>
    </location>
</feature>
<evidence type="ECO:0000256" key="2">
    <source>
        <dbReference type="ARBA" id="ARBA00022692"/>
    </source>
</evidence>
<evidence type="ECO:0000256" key="1">
    <source>
        <dbReference type="ARBA" id="ARBA00004651"/>
    </source>
</evidence>